<dbReference type="Proteomes" id="UP000095009">
    <property type="component" value="Unassembled WGS sequence"/>
</dbReference>
<keyword evidence="19" id="KW-1185">Reference proteome</keyword>
<evidence type="ECO:0000256" key="14">
    <source>
        <dbReference type="ARBA" id="ARBA00023242"/>
    </source>
</evidence>
<accession>A0A1E3PPW8</accession>
<protein>
    <recommendedName>
        <fullName evidence="6">JmjC domain-containing histone demethylation protein 1</fullName>
        <ecNumber evidence="5">1.14.11.27</ecNumber>
    </recommendedName>
    <alternativeName>
        <fullName evidence="15">[Histone-H3]-lysine-36 demethylase 1</fullName>
    </alternativeName>
</protein>
<feature type="non-terminal residue" evidence="18">
    <location>
        <position position="1"/>
    </location>
</feature>
<evidence type="ECO:0000256" key="15">
    <source>
        <dbReference type="ARBA" id="ARBA00031083"/>
    </source>
</evidence>
<evidence type="ECO:0000256" key="4">
    <source>
        <dbReference type="ARBA" id="ARBA00008037"/>
    </source>
</evidence>
<keyword evidence="7" id="KW-0479">Metal-binding</keyword>
<comment type="function">
    <text evidence="2">Histone demethylase that specifically demethylates 'Lys-36' of histone H3, thereby playing a central role in histone code.</text>
</comment>
<evidence type="ECO:0000259" key="17">
    <source>
        <dbReference type="PROSITE" id="PS51184"/>
    </source>
</evidence>
<evidence type="ECO:0000256" key="7">
    <source>
        <dbReference type="ARBA" id="ARBA00022723"/>
    </source>
</evidence>
<evidence type="ECO:0000256" key="10">
    <source>
        <dbReference type="ARBA" id="ARBA00023002"/>
    </source>
</evidence>
<dbReference type="STRING" id="857566.A0A1E3PPW8"/>
<dbReference type="PROSITE" id="PS51184">
    <property type="entry name" value="JMJC"/>
    <property type="match status" value="1"/>
</dbReference>
<dbReference type="GO" id="GO:0140680">
    <property type="term" value="F:histone H3K36me/H3K36me2 demethylase activity"/>
    <property type="evidence" value="ECO:0007669"/>
    <property type="project" value="UniProtKB-EC"/>
</dbReference>
<sequence>WIECDGCKAWIHCRCVNMSAKEVLAIIIYHCPDCELKLGPSSKRRVSTRQRQAIDYSLLNEGESLVSRENHIHLDRLHTYPFIEDNLERITGEQLTPKWANTSGLLDPVVIPAEWFDSLDMSYPDDLTVRKVSEIIGHEFSINVMDVPTQQESKGWTLAAWTDYYETPAHLRERVRNVISLEFSQTDLASLVKRPRFVREMDWINQVWPKELLGTGKESPQVSLYCLMSVKDSFTDFHVDFGGSSVFYHVIKGQKVFYFISPLAKNLKVYEAWCLSPLQTSQFLPDLVDTGCTQVTLNKGDSMIIPSGWIHAVYTPADSLVIGGNFLTPVNILTQLKLAKIEQRTKVPQKFRFPHFSKVLWFAVIKYLKVLKNKSLELSQLEQKSLEPILSFLYEDVKLLMT</sequence>
<dbReference type="Pfam" id="PF17811">
    <property type="entry name" value="JHD"/>
    <property type="match status" value="1"/>
</dbReference>
<dbReference type="AlphaFoldDB" id="A0A1E3PPW8"/>
<dbReference type="OrthoDB" id="5876800at2759"/>
<dbReference type="GO" id="GO:0005634">
    <property type="term" value="C:nucleus"/>
    <property type="evidence" value="ECO:0007669"/>
    <property type="project" value="UniProtKB-SubCell"/>
</dbReference>
<evidence type="ECO:0000313" key="18">
    <source>
        <dbReference type="EMBL" id="ODQ66952.1"/>
    </source>
</evidence>
<dbReference type="InterPro" id="IPR050690">
    <property type="entry name" value="JHDM1_Histone_Demethylase"/>
</dbReference>
<feature type="domain" description="JmjC" evidence="17">
    <location>
        <begin position="183"/>
        <end position="343"/>
    </location>
</feature>
<dbReference type="InterPro" id="IPR011011">
    <property type="entry name" value="Znf_FYVE_PHD"/>
</dbReference>
<keyword evidence="11" id="KW-0408">Iron</keyword>
<keyword evidence="14" id="KW-0539">Nucleus</keyword>
<evidence type="ECO:0000256" key="11">
    <source>
        <dbReference type="ARBA" id="ARBA00023004"/>
    </source>
</evidence>
<dbReference type="EMBL" id="KV454407">
    <property type="protein sequence ID" value="ODQ66952.1"/>
    <property type="molecule type" value="Genomic_DNA"/>
</dbReference>
<evidence type="ECO:0000256" key="13">
    <source>
        <dbReference type="ARBA" id="ARBA00023163"/>
    </source>
</evidence>
<evidence type="ECO:0000256" key="12">
    <source>
        <dbReference type="ARBA" id="ARBA00023015"/>
    </source>
</evidence>
<dbReference type="InterPro" id="IPR003347">
    <property type="entry name" value="JmjC_dom"/>
</dbReference>
<gene>
    <name evidence="18" type="ORF">NADFUDRAFT_6264</name>
</gene>
<evidence type="ECO:0000256" key="2">
    <source>
        <dbReference type="ARBA" id="ARBA00003909"/>
    </source>
</evidence>
<dbReference type="SUPFAM" id="SSF57903">
    <property type="entry name" value="FYVE/PHD zinc finger"/>
    <property type="match status" value="1"/>
</dbReference>
<evidence type="ECO:0000256" key="9">
    <source>
        <dbReference type="ARBA" id="ARBA00022964"/>
    </source>
</evidence>
<proteinExistence type="inferred from homology"/>
<feature type="non-terminal residue" evidence="18">
    <location>
        <position position="402"/>
    </location>
</feature>
<evidence type="ECO:0000313" key="19">
    <source>
        <dbReference type="Proteomes" id="UP000095009"/>
    </source>
</evidence>
<keyword evidence="8" id="KW-0156">Chromatin regulator</keyword>
<comment type="similarity">
    <text evidence="4">Belongs to the JHDM1 histone demethylase family.</text>
</comment>
<evidence type="ECO:0000256" key="8">
    <source>
        <dbReference type="ARBA" id="ARBA00022853"/>
    </source>
</evidence>
<comment type="catalytic activity">
    <reaction evidence="16">
        <text>N(6),N(6)-dimethyl-L-lysyl(36)-[histone H3] + 2 2-oxoglutarate + 2 O2 = L-lysyl(36)-[histone H3] + 2 formaldehyde + 2 succinate + 2 CO2</text>
        <dbReference type="Rhea" id="RHEA:42032"/>
        <dbReference type="Rhea" id="RHEA-COMP:9785"/>
        <dbReference type="Rhea" id="RHEA-COMP:9787"/>
        <dbReference type="ChEBI" id="CHEBI:15379"/>
        <dbReference type="ChEBI" id="CHEBI:16526"/>
        <dbReference type="ChEBI" id="CHEBI:16810"/>
        <dbReference type="ChEBI" id="CHEBI:16842"/>
        <dbReference type="ChEBI" id="CHEBI:29969"/>
        <dbReference type="ChEBI" id="CHEBI:30031"/>
        <dbReference type="ChEBI" id="CHEBI:61976"/>
        <dbReference type="EC" id="1.14.11.27"/>
    </reaction>
</comment>
<evidence type="ECO:0000256" key="1">
    <source>
        <dbReference type="ARBA" id="ARBA00001954"/>
    </source>
</evidence>
<dbReference type="SMART" id="SM00558">
    <property type="entry name" value="JmjC"/>
    <property type="match status" value="1"/>
</dbReference>
<comment type="subcellular location">
    <subcellularLocation>
        <location evidence="3">Nucleus</location>
    </subcellularLocation>
</comment>
<dbReference type="Gene3D" id="2.60.120.650">
    <property type="entry name" value="Cupin"/>
    <property type="match status" value="1"/>
</dbReference>
<reference evidence="18 19" key="1">
    <citation type="journal article" date="2016" name="Proc. Natl. Acad. Sci. U.S.A.">
        <title>Comparative genomics of biotechnologically important yeasts.</title>
        <authorList>
            <person name="Riley R."/>
            <person name="Haridas S."/>
            <person name="Wolfe K.H."/>
            <person name="Lopes M.R."/>
            <person name="Hittinger C.T."/>
            <person name="Goeker M."/>
            <person name="Salamov A.A."/>
            <person name="Wisecaver J.H."/>
            <person name="Long T.M."/>
            <person name="Calvey C.H."/>
            <person name="Aerts A.L."/>
            <person name="Barry K.W."/>
            <person name="Choi C."/>
            <person name="Clum A."/>
            <person name="Coughlan A.Y."/>
            <person name="Deshpande S."/>
            <person name="Douglass A.P."/>
            <person name="Hanson S.J."/>
            <person name="Klenk H.-P."/>
            <person name="LaButti K.M."/>
            <person name="Lapidus A."/>
            <person name="Lindquist E.A."/>
            <person name="Lipzen A.M."/>
            <person name="Meier-Kolthoff J.P."/>
            <person name="Ohm R.A."/>
            <person name="Otillar R.P."/>
            <person name="Pangilinan J.L."/>
            <person name="Peng Y."/>
            <person name="Rokas A."/>
            <person name="Rosa C.A."/>
            <person name="Scheuner C."/>
            <person name="Sibirny A.A."/>
            <person name="Slot J.C."/>
            <person name="Stielow J.B."/>
            <person name="Sun H."/>
            <person name="Kurtzman C.P."/>
            <person name="Blackwell M."/>
            <person name="Grigoriev I.V."/>
            <person name="Jeffries T.W."/>
        </authorList>
    </citation>
    <scope>NUCLEOTIDE SEQUENCE [LARGE SCALE GENOMIC DNA]</scope>
    <source>
        <strain evidence="18 19">DSM 6958</strain>
    </source>
</reference>
<keyword evidence="12" id="KW-0805">Transcription regulation</keyword>
<dbReference type="PANTHER" id="PTHR23123">
    <property type="entry name" value="PHD/F-BOX CONTAINING PROTEIN"/>
    <property type="match status" value="1"/>
</dbReference>
<evidence type="ECO:0000256" key="5">
    <source>
        <dbReference type="ARBA" id="ARBA00013246"/>
    </source>
</evidence>
<evidence type="ECO:0000256" key="16">
    <source>
        <dbReference type="ARBA" id="ARBA00047915"/>
    </source>
</evidence>
<evidence type="ECO:0000256" key="6">
    <source>
        <dbReference type="ARBA" id="ARBA00015153"/>
    </source>
</evidence>
<keyword evidence="13" id="KW-0804">Transcription</keyword>
<dbReference type="Pfam" id="PF02373">
    <property type="entry name" value="JmjC"/>
    <property type="match status" value="1"/>
</dbReference>
<dbReference type="InterPro" id="IPR041070">
    <property type="entry name" value="JHD"/>
</dbReference>
<dbReference type="GO" id="GO:0046872">
    <property type="term" value="F:metal ion binding"/>
    <property type="evidence" value="ECO:0007669"/>
    <property type="project" value="UniProtKB-KW"/>
</dbReference>
<dbReference type="SUPFAM" id="SSF51197">
    <property type="entry name" value="Clavaminate synthase-like"/>
    <property type="match status" value="1"/>
</dbReference>
<keyword evidence="9" id="KW-0223">Dioxygenase</keyword>
<comment type="cofactor">
    <cofactor evidence="1">
        <name>Fe(2+)</name>
        <dbReference type="ChEBI" id="CHEBI:29033"/>
    </cofactor>
</comment>
<organism evidence="18 19">
    <name type="scientific">Nadsonia fulvescens var. elongata DSM 6958</name>
    <dbReference type="NCBI Taxonomy" id="857566"/>
    <lineage>
        <taxon>Eukaryota</taxon>
        <taxon>Fungi</taxon>
        <taxon>Dikarya</taxon>
        <taxon>Ascomycota</taxon>
        <taxon>Saccharomycotina</taxon>
        <taxon>Dipodascomycetes</taxon>
        <taxon>Dipodascales</taxon>
        <taxon>Dipodascales incertae sedis</taxon>
        <taxon>Nadsonia</taxon>
    </lineage>
</organism>
<dbReference type="EC" id="1.14.11.27" evidence="5"/>
<keyword evidence="10" id="KW-0560">Oxidoreductase</keyword>
<name>A0A1E3PPW8_9ASCO</name>
<evidence type="ECO:0000256" key="3">
    <source>
        <dbReference type="ARBA" id="ARBA00004123"/>
    </source>
</evidence>